<reference evidence="2 3" key="1">
    <citation type="submission" date="2021-06" db="EMBL/GenBank/DDBJ databases">
        <title>Caerostris extrusa draft genome.</title>
        <authorList>
            <person name="Kono N."/>
            <person name="Arakawa K."/>
        </authorList>
    </citation>
    <scope>NUCLEOTIDE SEQUENCE [LARGE SCALE GENOMIC DNA]</scope>
</reference>
<dbReference type="AlphaFoldDB" id="A0AAV4XSW9"/>
<gene>
    <name evidence="2" type="ORF">CEXT_361321</name>
</gene>
<feature type="compositionally biased region" description="Basic and acidic residues" evidence="1">
    <location>
        <begin position="157"/>
        <end position="174"/>
    </location>
</feature>
<sequence length="238" mass="28032">MSILSTKILSYPIHSLFSSLSATLVFSQGVAPGTPLGGGLLQFLAPTPPIEETCCLNLNKSKLLLRSVIQQRARCCGIGADGSETRRMVELEKDWTGRNAKRRKWINQRRERRNESEEQRKLEQNHYGINADNSRQAKRTIIREEEQVARRRTRIEEEQDATRIEEEQDATRIEEEQDATNRRRRCCKERCYKERCYKKRSCYKDEDITRREEQDATRREVLTRTKMLQEEKCMMTVE</sequence>
<accession>A0AAV4XSW9</accession>
<proteinExistence type="predicted"/>
<evidence type="ECO:0000313" key="2">
    <source>
        <dbReference type="EMBL" id="GIY98141.1"/>
    </source>
</evidence>
<dbReference type="Proteomes" id="UP001054945">
    <property type="component" value="Unassembled WGS sequence"/>
</dbReference>
<feature type="region of interest" description="Disordered" evidence="1">
    <location>
        <begin position="157"/>
        <end position="178"/>
    </location>
</feature>
<evidence type="ECO:0000313" key="3">
    <source>
        <dbReference type="Proteomes" id="UP001054945"/>
    </source>
</evidence>
<organism evidence="2 3">
    <name type="scientific">Caerostris extrusa</name>
    <name type="common">Bark spider</name>
    <name type="synonym">Caerostris bankana</name>
    <dbReference type="NCBI Taxonomy" id="172846"/>
    <lineage>
        <taxon>Eukaryota</taxon>
        <taxon>Metazoa</taxon>
        <taxon>Ecdysozoa</taxon>
        <taxon>Arthropoda</taxon>
        <taxon>Chelicerata</taxon>
        <taxon>Arachnida</taxon>
        <taxon>Araneae</taxon>
        <taxon>Araneomorphae</taxon>
        <taxon>Entelegynae</taxon>
        <taxon>Araneoidea</taxon>
        <taxon>Araneidae</taxon>
        <taxon>Caerostris</taxon>
    </lineage>
</organism>
<keyword evidence="3" id="KW-1185">Reference proteome</keyword>
<dbReference type="EMBL" id="BPLR01000888">
    <property type="protein sequence ID" value="GIY98141.1"/>
    <property type="molecule type" value="Genomic_DNA"/>
</dbReference>
<comment type="caution">
    <text evidence="2">The sequence shown here is derived from an EMBL/GenBank/DDBJ whole genome shotgun (WGS) entry which is preliminary data.</text>
</comment>
<protein>
    <submittedName>
        <fullName evidence="2">Uncharacterized protein</fullName>
    </submittedName>
</protein>
<name>A0AAV4XSW9_CAEEX</name>
<evidence type="ECO:0000256" key="1">
    <source>
        <dbReference type="SAM" id="MobiDB-lite"/>
    </source>
</evidence>